<evidence type="ECO:0000256" key="6">
    <source>
        <dbReference type="RuleBase" id="RU368039"/>
    </source>
</evidence>
<dbReference type="GO" id="GO:0005758">
    <property type="term" value="C:mitochondrial intermembrane space"/>
    <property type="evidence" value="ECO:0007669"/>
    <property type="project" value="TreeGrafter"/>
</dbReference>
<proteinExistence type="inferred from homology"/>
<accession>A0AAE0BI25</accession>
<organism evidence="7 8">
    <name type="scientific">Cymbomonas tetramitiformis</name>
    <dbReference type="NCBI Taxonomy" id="36881"/>
    <lineage>
        <taxon>Eukaryota</taxon>
        <taxon>Viridiplantae</taxon>
        <taxon>Chlorophyta</taxon>
        <taxon>Pyramimonadophyceae</taxon>
        <taxon>Pyramimonadales</taxon>
        <taxon>Pyramimonadaceae</taxon>
        <taxon>Cymbomonas</taxon>
    </lineage>
</organism>
<keyword evidence="8" id="KW-1185">Reference proteome</keyword>
<comment type="subunit">
    <text evidence="6">Interacts with the iron-sulfur protein subunit within the SDH catalytic dimer.</text>
</comment>
<evidence type="ECO:0000313" key="7">
    <source>
        <dbReference type="EMBL" id="KAK3236414.1"/>
    </source>
</evidence>
<dbReference type="CDD" id="cd20270">
    <property type="entry name" value="Complex1_LYR_SDHAF3_LYRM10"/>
    <property type="match status" value="1"/>
</dbReference>
<gene>
    <name evidence="7" type="ORF">CYMTET_53447</name>
</gene>
<evidence type="ECO:0000256" key="5">
    <source>
        <dbReference type="ARBA" id="ARBA00023186"/>
    </source>
</evidence>
<evidence type="ECO:0000313" key="8">
    <source>
        <dbReference type="Proteomes" id="UP001190700"/>
    </source>
</evidence>
<dbReference type="AlphaFoldDB" id="A0AAE0BI25"/>
<evidence type="ECO:0000256" key="2">
    <source>
        <dbReference type="ARBA" id="ARBA00006020"/>
    </source>
</evidence>
<dbReference type="GO" id="GO:0006105">
    <property type="term" value="P:succinate metabolic process"/>
    <property type="evidence" value="ECO:0007669"/>
    <property type="project" value="TreeGrafter"/>
</dbReference>
<dbReference type="Proteomes" id="UP001190700">
    <property type="component" value="Unassembled WGS sequence"/>
</dbReference>
<comment type="similarity">
    <text evidence="2 6">Belongs to the complex I LYR family. SDHAF3 subfamily.</text>
</comment>
<keyword evidence="3" id="KW-0809">Transit peptide</keyword>
<dbReference type="Pfam" id="PF13233">
    <property type="entry name" value="Complex1_LYR_2"/>
    <property type="match status" value="1"/>
</dbReference>
<evidence type="ECO:0000256" key="1">
    <source>
        <dbReference type="ARBA" id="ARBA00004305"/>
    </source>
</evidence>
<comment type="caution">
    <text evidence="7">The sequence shown here is derived from an EMBL/GenBank/DDBJ whole genome shotgun (WGS) entry which is preliminary data.</text>
</comment>
<name>A0AAE0BI25_9CHLO</name>
<dbReference type="PANTHER" id="PTHR13137:SF6">
    <property type="entry name" value="SUCCINATE DEHYDROGENASE ASSEMBLY FACTOR 3, MITOCHONDRIAL"/>
    <property type="match status" value="1"/>
</dbReference>
<sequence length="109" mass="12826">MSSTGGRQLVLHLYREVLRTHRVKLPPPMRMLGDAYVKDEFVRHKNAETTAEQWKEFVSEWRKYVVTLKGERGITSGDLDHEVLESMNKDQQMQLLRIRDEATRIGRDD</sequence>
<keyword evidence="5 6" id="KW-0143">Chaperone</keyword>
<comment type="function">
    <text evidence="6">Plays an essential role in the assembly of succinate dehydrogenase (SDH), an enzyme complex (also referred to as respiratory complex II) that is a component of both the tricarboxylic acid (TCA) cycle and the mitochondrial electron transport chain, and which couples the oxidation of succinate to fumarate with the reduction of ubiquinone (coenzyme Q) to ubiquinol. Promotes maturation of the iron-sulfur protein subunit of the SDH catalytic dimer, protecting it from the deleterious effects of oxidants. May act together with SDHAF1.</text>
</comment>
<keyword evidence="4 6" id="KW-0496">Mitochondrion</keyword>
<protein>
    <recommendedName>
        <fullName evidence="6">Succinate dehydrogenase assembly factor 3</fullName>
        <shortName evidence="6">SDH assembly factor 3</shortName>
        <shortName evidence="6">SDHAF3</shortName>
    </recommendedName>
</protein>
<dbReference type="GO" id="GO:0034553">
    <property type="term" value="P:mitochondrial respiratory chain complex II assembly"/>
    <property type="evidence" value="ECO:0007669"/>
    <property type="project" value="UniProtKB-UniRule"/>
</dbReference>
<evidence type="ECO:0000256" key="4">
    <source>
        <dbReference type="ARBA" id="ARBA00023128"/>
    </source>
</evidence>
<dbReference type="PANTHER" id="PTHR13137">
    <property type="entry name" value="DC11 ACN9 HOMOLOG"/>
    <property type="match status" value="1"/>
</dbReference>
<comment type="subcellular location">
    <subcellularLocation>
        <location evidence="1 6">Mitochondrion matrix</location>
    </subcellularLocation>
</comment>
<dbReference type="EMBL" id="LGRX02035045">
    <property type="protein sequence ID" value="KAK3236414.1"/>
    <property type="molecule type" value="Genomic_DNA"/>
</dbReference>
<dbReference type="GO" id="GO:0005759">
    <property type="term" value="C:mitochondrial matrix"/>
    <property type="evidence" value="ECO:0007669"/>
    <property type="project" value="UniProtKB-SubCell"/>
</dbReference>
<dbReference type="InterPro" id="IPR008381">
    <property type="entry name" value="SDHAF3/Sdh7"/>
</dbReference>
<evidence type="ECO:0000256" key="3">
    <source>
        <dbReference type="ARBA" id="ARBA00022946"/>
    </source>
</evidence>
<reference evidence="7 8" key="1">
    <citation type="journal article" date="2015" name="Genome Biol. Evol.">
        <title>Comparative Genomics of a Bacterivorous Green Alga Reveals Evolutionary Causalities and Consequences of Phago-Mixotrophic Mode of Nutrition.</title>
        <authorList>
            <person name="Burns J.A."/>
            <person name="Paasch A."/>
            <person name="Narechania A."/>
            <person name="Kim E."/>
        </authorList>
    </citation>
    <scope>NUCLEOTIDE SEQUENCE [LARGE SCALE GENOMIC DNA]</scope>
    <source>
        <strain evidence="7 8">PLY_AMNH</strain>
    </source>
</reference>